<sequence>MASGSKQDAKDALSKLLQMGPVAKYEKARFEAITYKEKATVGKEKSIKKTSDTIISLPSKVASHEVKESLDVDEDIGVDKVSSTIYGVFVIGESIMEIIEVPSKFDELSENKESMEEVAVGGGEALGVDEYESNRVILGRDVFGEKSRDYALGSKRLKKGLVLCPRQQKAKEEKEYWL</sequence>
<proteinExistence type="predicted"/>
<evidence type="ECO:0000313" key="1">
    <source>
        <dbReference type="EMBL" id="GEU76315.1"/>
    </source>
</evidence>
<accession>A0A6L2MVA5</accession>
<reference evidence="1" key="1">
    <citation type="journal article" date="2019" name="Sci. Rep.">
        <title>Draft genome of Tanacetum cinerariifolium, the natural source of mosquito coil.</title>
        <authorList>
            <person name="Yamashiro T."/>
            <person name="Shiraishi A."/>
            <person name="Satake H."/>
            <person name="Nakayama K."/>
        </authorList>
    </citation>
    <scope>NUCLEOTIDE SEQUENCE</scope>
</reference>
<name>A0A6L2MVA5_TANCI</name>
<dbReference type="EMBL" id="BKCJ010007254">
    <property type="protein sequence ID" value="GEU76315.1"/>
    <property type="molecule type" value="Genomic_DNA"/>
</dbReference>
<gene>
    <name evidence="1" type="ORF">Tci_048293</name>
</gene>
<protein>
    <submittedName>
        <fullName evidence="1">Uncharacterized protein</fullName>
    </submittedName>
</protein>
<dbReference type="AlphaFoldDB" id="A0A6L2MVA5"/>
<comment type="caution">
    <text evidence="1">The sequence shown here is derived from an EMBL/GenBank/DDBJ whole genome shotgun (WGS) entry which is preliminary data.</text>
</comment>
<organism evidence="1">
    <name type="scientific">Tanacetum cinerariifolium</name>
    <name type="common">Dalmatian daisy</name>
    <name type="synonym">Chrysanthemum cinerariifolium</name>
    <dbReference type="NCBI Taxonomy" id="118510"/>
    <lineage>
        <taxon>Eukaryota</taxon>
        <taxon>Viridiplantae</taxon>
        <taxon>Streptophyta</taxon>
        <taxon>Embryophyta</taxon>
        <taxon>Tracheophyta</taxon>
        <taxon>Spermatophyta</taxon>
        <taxon>Magnoliopsida</taxon>
        <taxon>eudicotyledons</taxon>
        <taxon>Gunneridae</taxon>
        <taxon>Pentapetalae</taxon>
        <taxon>asterids</taxon>
        <taxon>campanulids</taxon>
        <taxon>Asterales</taxon>
        <taxon>Asteraceae</taxon>
        <taxon>Asteroideae</taxon>
        <taxon>Anthemideae</taxon>
        <taxon>Anthemidinae</taxon>
        <taxon>Tanacetum</taxon>
    </lineage>
</organism>